<dbReference type="GeneID" id="92039902"/>
<evidence type="ECO:0000313" key="3">
    <source>
        <dbReference type="Proteomes" id="UP001433268"/>
    </source>
</evidence>
<dbReference type="EMBL" id="JAQQWN010000004">
    <property type="protein sequence ID" value="KAK8087566.1"/>
    <property type="molecule type" value="Genomic_DNA"/>
</dbReference>
<sequence length="192" mass="21276">MSALRFAAQLSGARYGHYHPYHAALRTLTDLVVAGELDRRTLLPTVFDWYYRFLGDYADPGHPLRSRAYQWHKVVRILELRSDPSWHNNNNRDTDKASSTHQISQNMNEIVRSMCRHSVICMPVPGESASQAAAAAAPTRQDNSSTAEDTVRPGSDRCGDYDDAICTSGGGCQDIWSHPQTASMTSCASSRS</sequence>
<comment type="caution">
    <text evidence="2">The sequence shown here is derived from an EMBL/GenBank/DDBJ whole genome shotgun (WGS) entry which is preliminary data.</text>
</comment>
<protein>
    <submittedName>
        <fullName evidence="2">Uncharacterized protein</fullName>
    </submittedName>
</protein>
<evidence type="ECO:0000256" key="1">
    <source>
        <dbReference type="SAM" id="MobiDB-lite"/>
    </source>
</evidence>
<dbReference type="RefSeq" id="XP_066670460.1">
    <property type="nucleotide sequence ID" value="XM_066806842.1"/>
</dbReference>
<organism evidence="2 3">
    <name type="scientific">Apiospora hydei</name>
    <dbReference type="NCBI Taxonomy" id="1337664"/>
    <lineage>
        <taxon>Eukaryota</taxon>
        <taxon>Fungi</taxon>
        <taxon>Dikarya</taxon>
        <taxon>Ascomycota</taxon>
        <taxon>Pezizomycotina</taxon>
        <taxon>Sordariomycetes</taxon>
        <taxon>Xylariomycetidae</taxon>
        <taxon>Amphisphaeriales</taxon>
        <taxon>Apiosporaceae</taxon>
        <taxon>Apiospora</taxon>
    </lineage>
</organism>
<name>A0ABR1WWN1_9PEZI</name>
<accession>A0ABR1WWN1</accession>
<gene>
    <name evidence="2" type="ORF">PG997_002527</name>
</gene>
<dbReference type="Proteomes" id="UP001433268">
    <property type="component" value="Unassembled WGS sequence"/>
</dbReference>
<reference evidence="2 3" key="1">
    <citation type="submission" date="2023-01" db="EMBL/GenBank/DDBJ databases">
        <title>Analysis of 21 Apiospora genomes using comparative genomics revels a genus with tremendous synthesis potential of carbohydrate active enzymes and secondary metabolites.</title>
        <authorList>
            <person name="Sorensen T."/>
        </authorList>
    </citation>
    <scope>NUCLEOTIDE SEQUENCE [LARGE SCALE GENOMIC DNA]</scope>
    <source>
        <strain evidence="2 3">CBS 114990</strain>
    </source>
</reference>
<evidence type="ECO:0000313" key="2">
    <source>
        <dbReference type="EMBL" id="KAK8087566.1"/>
    </source>
</evidence>
<feature type="region of interest" description="Disordered" evidence="1">
    <location>
        <begin position="132"/>
        <end position="157"/>
    </location>
</feature>
<keyword evidence="3" id="KW-1185">Reference proteome</keyword>
<proteinExistence type="predicted"/>